<evidence type="ECO:0000313" key="1">
    <source>
        <dbReference type="EMBL" id="NID15458.1"/>
    </source>
</evidence>
<comment type="caution">
    <text evidence="1">The sequence shown here is derived from an EMBL/GenBank/DDBJ whole genome shotgun (WGS) entry which is preliminary data.</text>
</comment>
<protein>
    <submittedName>
        <fullName evidence="1">Uncharacterized protein</fullName>
    </submittedName>
</protein>
<name>A0A7X5QU51_9GAMM</name>
<sequence>MPVVASLNTTMARSSDHWSTAIHDFEQEQAPSRGRAQEATPSLTEAPAYIRGLTMALDSRLGLEDPRHPENPNHRLYKELERCVPQASEDRLMQFTVACHASRITADNLSEVRLDEEKSTIEFIGTGVLTRPAKIDLDSEPPYPEQAIAQIQQYDQRQAQMQEEVRMQQAQMSMGRSL</sequence>
<keyword evidence="2" id="KW-1185">Reference proteome</keyword>
<accession>A0A7X5QU51</accession>
<reference evidence="1 2" key="1">
    <citation type="journal article" date="2006" name="Int. J. Syst. Evol. Microbiol.">
        <title>Dyella yeojuensis sp. nov., isolated from greenhouse soil in Korea.</title>
        <authorList>
            <person name="Kim B.Y."/>
            <person name="Weon H.Y."/>
            <person name="Lee K.H."/>
            <person name="Seok S.J."/>
            <person name="Kwon S.W."/>
            <person name="Go S.J."/>
            <person name="Stackebrandt E."/>
        </authorList>
    </citation>
    <scope>NUCLEOTIDE SEQUENCE [LARGE SCALE GENOMIC DNA]</scope>
    <source>
        <strain evidence="1 2">DSM 17673</strain>
    </source>
</reference>
<organism evidence="1 2">
    <name type="scientific">Luteibacter yeojuensis</name>
    <dbReference type="NCBI Taxonomy" id="345309"/>
    <lineage>
        <taxon>Bacteria</taxon>
        <taxon>Pseudomonadati</taxon>
        <taxon>Pseudomonadota</taxon>
        <taxon>Gammaproteobacteria</taxon>
        <taxon>Lysobacterales</taxon>
        <taxon>Rhodanobacteraceae</taxon>
        <taxon>Luteibacter</taxon>
    </lineage>
</organism>
<gene>
    <name evidence="1" type="ORF">HBF32_08295</name>
</gene>
<dbReference type="AlphaFoldDB" id="A0A7X5QU51"/>
<dbReference type="EMBL" id="JAAQTL010000001">
    <property type="protein sequence ID" value="NID15458.1"/>
    <property type="molecule type" value="Genomic_DNA"/>
</dbReference>
<proteinExistence type="predicted"/>
<dbReference type="Proteomes" id="UP000518878">
    <property type="component" value="Unassembled WGS sequence"/>
</dbReference>
<evidence type="ECO:0000313" key="2">
    <source>
        <dbReference type="Proteomes" id="UP000518878"/>
    </source>
</evidence>
<dbReference type="RefSeq" id="WP_166699198.1">
    <property type="nucleotide sequence ID" value="NZ_JAAQTL010000001.1"/>
</dbReference>